<keyword evidence="5" id="KW-1185">Reference proteome</keyword>
<dbReference type="InterPro" id="IPR034904">
    <property type="entry name" value="FSCA_dom_sf"/>
</dbReference>
<proteinExistence type="predicted"/>
<dbReference type="eggNOG" id="COG0694">
    <property type="taxonomic scope" value="Bacteria"/>
</dbReference>
<dbReference type="SUPFAM" id="SSF117916">
    <property type="entry name" value="Fe-S cluster assembly (FSCA) domain-like"/>
    <property type="match status" value="1"/>
</dbReference>
<dbReference type="Pfam" id="PF01106">
    <property type="entry name" value="NifU"/>
    <property type="match status" value="1"/>
</dbReference>
<feature type="region of interest" description="Disordered" evidence="2">
    <location>
        <begin position="88"/>
        <end position="119"/>
    </location>
</feature>
<dbReference type="OrthoDB" id="4371177at2"/>
<dbReference type="AlphaFoldDB" id="K6WNF9"/>
<dbReference type="GO" id="GO:0051536">
    <property type="term" value="F:iron-sulfur cluster binding"/>
    <property type="evidence" value="ECO:0007669"/>
    <property type="project" value="InterPro"/>
</dbReference>
<evidence type="ECO:0000259" key="3">
    <source>
        <dbReference type="Pfam" id="PF01106"/>
    </source>
</evidence>
<dbReference type="EMBL" id="BAHC01000236">
    <property type="protein sequence ID" value="GAB93677.1"/>
    <property type="molecule type" value="Genomic_DNA"/>
</dbReference>
<name>K6WNF9_9ACTN</name>
<dbReference type="RefSeq" id="WP_006339137.1">
    <property type="nucleotide sequence ID" value="NZ_BAHC01000236.1"/>
</dbReference>
<dbReference type="Proteomes" id="UP000008363">
    <property type="component" value="Unassembled WGS sequence"/>
</dbReference>
<sequence>MSVLLIPAADPTSSSTIRWRVGPGLVRVTGSVPPNRLPAPLRDLADEGVITAISVSPGRIDTTFRGERPAPADGARVRTALYEVLSAPGGWPDRAAPGEDAEAEDPADGVVSDAEQSRAADRELTAAVATILDGEFGMYTASHGGRIDLVDVHDGVVTVGLAGTCHGCAAADITLSRHLAARLRREPGFRTLRTTDDPPGDTCCAN</sequence>
<reference evidence="4 5" key="1">
    <citation type="submission" date="2012-08" db="EMBL/GenBank/DDBJ databases">
        <title>Whole genome shotgun sequence of Gordonia rhizosphera NBRC 16068.</title>
        <authorList>
            <person name="Takarada H."/>
            <person name="Isaki S."/>
            <person name="Hosoyama A."/>
            <person name="Tsuchikane K."/>
            <person name="Katsumata H."/>
            <person name="Baba S."/>
            <person name="Ohji S."/>
            <person name="Yamazaki S."/>
            <person name="Fujita N."/>
        </authorList>
    </citation>
    <scope>NUCLEOTIDE SEQUENCE [LARGE SCALE GENOMIC DNA]</scope>
    <source>
        <strain evidence="4 5">NBRC 16068</strain>
    </source>
</reference>
<comment type="function">
    <text evidence="1">May be involved in the formation or repair of [Fe-S] clusters present in iron-sulfur proteins.</text>
</comment>
<gene>
    <name evidence="4" type="ORF">GORHZ_236_00020</name>
</gene>
<organism evidence="4 5">
    <name type="scientific">Gordonia rhizosphera NBRC 16068</name>
    <dbReference type="NCBI Taxonomy" id="1108045"/>
    <lineage>
        <taxon>Bacteria</taxon>
        <taxon>Bacillati</taxon>
        <taxon>Actinomycetota</taxon>
        <taxon>Actinomycetes</taxon>
        <taxon>Mycobacteriales</taxon>
        <taxon>Gordoniaceae</taxon>
        <taxon>Gordonia</taxon>
    </lineage>
</organism>
<evidence type="ECO:0000256" key="1">
    <source>
        <dbReference type="ARBA" id="ARBA00049958"/>
    </source>
</evidence>
<dbReference type="STRING" id="1108045.GORHZ_236_00020"/>
<comment type="caution">
    <text evidence="4">The sequence shown here is derived from an EMBL/GenBank/DDBJ whole genome shotgun (WGS) entry which is preliminary data.</text>
</comment>
<dbReference type="InterPro" id="IPR001075">
    <property type="entry name" value="NIF_FeS_clus_asmbl_NifU_C"/>
</dbReference>
<evidence type="ECO:0000256" key="2">
    <source>
        <dbReference type="SAM" id="MobiDB-lite"/>
    </source>
</evidence>
<dbReference type="Gene3D" id="3.30.300.130">
    <property type="entry name" value="Fe-S cluster assembly (FSCA)"/>
    <property type="match status" value="1"/>
</dbReference>
<feature type="domain" description="NIF system FeS cluster assembly NifU C-terminal" evidence="3">
    <location>
        <begin position="129"/>
        <end position="185"/>
    </location>
</feature>
<dbReference type="GO" id="GO:0016226">
    <property type="term" value="P:iron-sulfur cluster assembly"/>
    <property type="evidence" value="ECO:0007669"/>
    <property type="project" value="InterPro"/>
</dbReference>
<evidence type="ECO:0000313" key="4">
    <source>
        <dbReference type="EMBL" id="GAB93677.1"/>
    </source>
</evidence>
<evidence type="ECO:0000313" key="5">
    <source>
        <dbReference type="Proteomes" id="UP000008363"/>
    </source>
</evidence>
<dbReference type="GO" id="GO:0005506">
    <property type="term" value="F:iron ion binding"/>
    <property type="evidence" value="ECO:0007669"/>
    <property type="project" value="InterPro"/>
</dbReference>
<protein>
    <recommendedName>
        <fullName evidence="3">NIF system FeS cluster assembly NifU C-terminal domain-containing protein</fullName>
    </recommendedName>
</protein>
<accession>K6WNF9</accession>